<sequence length="35" mass="4034">MIRIESKNQLQTMFMFGTFLVAFLALIVSIIELSK</sequence>
<organism evidence="2 3">
    <name type="scientific">Paenibacillus oenotherae</name>
    <dbReference type="NCBI Taxonomy" id="1435645"/>
    <lineage>
        <taxon>Bacteria</taxon>
        <taxon>Bacillati</taxon>
        <taxon>Bacillota</taxon>
        <taxon>Bacilli</taxon>
        <taxon>Bacillales</taxon>
        <taxon>Paenibacillaceae</taxon>
        <taxon>Paenibacillus</taxon>
    </lineage>
</organism>
<evidence type="ECO:0000313" key="2">
    <source>
        <dbReference type="EMBL" id="MBW7476286.1"/>
    </source>
</evidence>
<keyword evidence="1" id="KW-0472">Membrane</keyword>
<keyword evidence="3" id="KW-1185">Reference proteome</keyword>
<dbReference type="Pfam" id="PF16935">
    <property type="entry name" value="Hol_Tox"/>
    <property type="match status" value="1"/>
</dbReference>
<protein>
    <submittedName>
        <fullName evidence="2">Holin-like toxin</fullName>
    </submittedName>
</protein>
<dbReference type="Proteomes" id="UP000812277">
    <property type="component" value="Unassembled WGS sequence"/>
</dbReference>
<comment type="caution">
    <text evidence="2">The sequence shown here is derived from an EMBL/GenBank/DDBJ whole genome shotgun (WGS) entry which is preliminary data.</text>
</comment>
<reference evidence="2 3" key="1">
    <citation type="submission" date="2021-07" db="EMBL/GenBank/DDBJ databases">
        <title>Paenibacillus radiodurans sp. nov., isolated from the southeastern edge of Tengger Desert.</title>
        <authorList>
            <person name="Zhang G."/>
        </authorList>
    </citation>
    <scope>NUCLEOTIDE SEQUENCE [LARGE SCALE GENOMIC DNA]</scope>
    <source>
        <strain evidence="2 3">DT7-4</strain>
    </source>
</reference>
<dbReference type="EMBL" id="JAHZIJ010000012">
    <property type="protein sequence ID" value="MBW7476286.1"/>
    <property type="molecule type" value="Genomic_DNA"/>
</dbReference>
<keyword evidence="1" id="KW-1133">Transmembrane helix</keyword>
<evidence type="ECO:0000313" key="3">
    <source>
        <dbReference type="Proteomes" id="UP000812277"/>
    </source>
</evidence>
<feature type="transmembrane region" description="Helical" evidence="1">
    <location>
        <begin position="12"/>
        <end position="31"/>
    </location>
</feature>
<keyword evidence="1" id="KW-0812">Transmembrane</keyword>
<name>A0ABS7D9N7_9BACL</name>
<dbReference type="InterPro" id="IPR031616">
    <property type="entry name" value="BsrE-like"/>
</dbReference>
<proteinExistence type="predicted"/>
<evidence type="ECO:0000256" key="1">
    <source>
        <dbReference type="SAM" id="Phobius"/>
    </source>
</evidence>
<gene>
    <name evidence="2" type="ORF">K0T92_16255</name>
</gene>
<accession>A0ABS7D9N7</accession>